<evidence type="ECO:0008006" key="3">
    <source>
        <dbReference type="Google" id="ProtNLM"/>
    </source>
</evidence>
<keyword evidence="1" id="KW-0472">Membrane</keyword>
<accession>A0AB72V9U4</accession>
<proteinExistence type="predicted"/>
<keyword evidence="1" id="KW-0812">Transmembrane</keyword>
<evidence type="ECO:0000313" key="2">
    <source>
        <dbReference type="EMBL" id="BAF53589.1"/>
    </source>
</evidence>
<feature type="transmembrane region" description="Helical" evidence="1">
    <location>
        <begin position="26"/>
        <end position="45"/>
    </location>
</feature>
<gene>
    <name evidence="2" type="ordered locus">cgR_0618</name>
</gene>
<protein>
    <recommendedName>
        <fullName evidence="3">Cytochrome c-type biogenesis protein DsbD, protein-disulfide reductase</fullName>
    </recommendedName>
</protein>
<sequence>MIRWWLNLHAPSIRNIRMAHENQKTVSIFAWLSVLVVAILGYVLWLVPISWYGIREWIYPIIAVPLIGYALFTAFKSKSWVLGICAILALLSPIIWLTAGFFIFGF</sequence>
<dbReference type="KEGG" id="cgt:cgR_0618"/>
<dbReference type="EMBL" id="AP009044">
    <property type="protein sequence ID" value="BAF53589.1"/>
    <property type="molecule type" value="Genomic_DNA"/>
</dbReference>
<dbReference type="Proteomes" id="UP000006698">
    <property type="component" value="Chromosome"/>
</dbReference>
<dbReference type="AlphaFoldDB" id="A0AB72V9U4"/>
<name>A0AB72V9U4_CORGB</name>
<evidence type="ECO:0000256" key="1">
    <source>
        <dbReference type="SAM" id="Phobius"/>
    </source>
</evidence>
<reference evidence="2" key="1">
    <citation type="journal article" date="2007" name="Microbiology">
        <title>Comparative analysis of the Corynebacterium glutamicum group and complete genome sequence of strain R.</title>
        <authorList>
            <person name="Yukawa H."/>
            <person name="Omumasaba C.A."/>
            <person name="Nonaka H."/>
            <person name="Kos P."/>
            <person name="Okai N."/>
            <person name="Suzuki N."/>
            <person name="Suda M."/>
            <person name="Tsuge Y."/>
            <person name="Watanabe J."/>
            <person name="Ikeda Y."/>
            <person name="Vertes A.A."/>
            <person name="Inui M."/>
        </authorList>
    </citation>
    <scope>NUCLEOTIDE SEQUENCE</scope>
    <source>
        <strain evidence="2">R</strain>
    </source>
</reference>
<feature type="transmembrane region" description="Helical" evidence="1">
    <location>
        <begin position="80"/>
        <end position="104"/>
    </location>
</feature>
<feature type="transmembrane region" description="Helical" evidence="1">
    <location>
        <begin position="57"/>
        <end position="75"/>
    </location>
</feature>
<organism evidence="2">
    <name type="scientific">Corynebacterium glutamicum (strain R)</name>
    <dbReference type="NCBI Taxonomy" id="340322"/>
    <lineage>
        <taxon>Bacteria</taxon>
        <taxon>Bacillati</taxon>
        <taxon>Actinomycetota</taxon>
        <taxon>Actinomycetes</taxon>
        <taxon>Mycobacteriales</taxon>
        <taxon>Corynebacteriaceae</taxon>
        <taxon>Corynebacterium</taxon>
    </lineage>
</organism>
<keyword evidence="1" id="KW-1133">Transmembrane helix</keyword>